<dbReference type="Gene3D" id="3.20.20.380">
    <property type="entry name" value="Copper homeostasis (CutC) domain"/>
    <property type="match status" value="1"/>
</dbReference>
<dbReference type="STRING" id="188477.A0A433T469"/>
<dbReference type="InterPro" id="IPR036822">
    <property type="entry name" value="CutC-like_dom_sf"/>
</dbReference>
<dbReference type="Proteomes" id="UP000271974">
    <property type="component" value="Unassembled WGS sequence"/>
</dbReference>
<feature type="non-terminal residue" evidence="3">
    <location>
        <position position="1"/>
    </location>
</feature>
<dbReference type="PANTHER" id="PTHR12598">
    <property type="entry name" value="COPPER HOMEOSTASIS PROTEIN CUTC"/>
    <property type="match status" value="1"/>
</dbReference>
<name>A0A433T469_ELYCH</name>
<sequence>LGMLKVIKKLVSIPVFVMIRPRGGDFCYTSTELQIMKEDIMSLKEAGADGFVLGILTRYFMPSSKGKIWKLCCPLPATFHRAIDMSRDVSSSLAKIIKLGFSRVLSSGGSQTALEGVKVLEAMVFQVRGGLTPGNLAEVLQVTKAREFHGSARIPVKSVMTFMNSQVCMGTEANCEYLRKVTSAELVSSFLKIAHDCWGV</sequence>
<evidence type="ECO:0000313" key="3">
    <source>
        <dbReference type="EMBL" id="RUS76321.1"/>
    </source>
</evidence>
<evidence type="ECO:0000256" key="2">
    <source>
        <dbReference type="ARBA" id="ARBA00019014"/>
    </source>
</evidence>
<reference evidence="3 4" key="1">
    <citation type="submission" date="2019-01" db="EMBL/GenBank/DDBJ databases">
        <title>A draft genome assembly of the solar-powered sea slug Elysia chlorotica.</title>
        <authorList>
            <person name="Cai H."/>
            <person name="Li Q."/>
            <person name="Fang X."/>
            <person name="Li J."/>
            <person name="Curtis N.E."/>
            <person name="Altenburger A."/>
            <person name="Shibata T."/>
            <person name="Feng M."/>
            <person name="Maeda T."/>
            <person name="Schwartz J.A."/>
            <person name="Shigenobu S."/>
            <person name="Lundholm N."/>
            <person name="Nishiyama T."/>
            <person name="Yang H."/>
            <person name="Hasebe M."/>
            <person name="Li S."/>
            <person name="Pierce S.K."/>
            <person name="Wang J."/>
        </authorList>
    </citation>
    <scope>NUCLEOTIDE SEQUENCE [LARGE SCALE GENOMIC DNA]</scope>
    <source>
        <strain evidence="3">EC2010</strain>
        <tissue evidence="3">Whole organism of an adult</tissue>
    </source>
</reference>
<comment type="similarity">
    <text evidence="1">Belongs to the CutC family.</text>
</comment>
<proteinExistence type="inferred from homology"/>
<dbReference type="Pfam" id="PF03932">
    <property type="entry name" value="CutC"/>
    <property type="match status" value="1"/>
</dbReference>
<protein>
    <recommendedName>
        <fullName evidence="2">Copper homeostasis protein cutC homolog</fullName>
    </recommendedName>
</protein>
<dbReference type="OrthoDB" id="7392499at2759"/>
<evidence type="ECO:0000256" key="1">
    <source>
        <dbReference type="ARBA" id="ARBA00007768"/>
    </source>
</evidence>
<dbReference type="GO" id="GO:0005507">
    <property type="term" value="F:copper ion binding"/>
    <property type="evidence" value="ECO:0007669"/>
    <property type="project" value="TreeGrafter"/>
</dbReference>
<dbReference type="SUPFAM" id="SSF110395">
    <property type="entry name" value="CutC-like"/>
    <property type="match status" value="1"/>
</dbReference>
<evidence type="ECO:0000313" key="4">
    <source>
        <dbReference type="Proteomes" id="UP000271974"/>
    </source>
</evidence>
<keyword evidence="4" id="KW-1185">Reference proteome</keyword>
<dbReference type="InterPro" id="IPR005627">
    <property type="entry name" value="CutC-like"/>
</dbReference>
<dbReference type="EMBL" id="RQTK01000671">
    <property type="protein sequence ID" value="RUS76321.1"/>
    <property type="molecule type" value="Genomic_DNA"/>
</dbReference>
<accession>A0A433T469</accession>
<comment type="caution">
    <text evidence="3">The sequence shown here is derived from an EMBL/GenBank/DDBJ whole genome shotgun (WGS) entry which is preliminary data.</text>
</comment>
<gene>
    <name evidence="3" type="ORF">EGW08_015909</name>
</gene>
<dbReference type="AlphaFoldDB" id="A0A433T469"/>
<organism evidence="3 4">
    <name type="scientific">Elysia chlorotica</name>
    <name type="common">Eastern emerald elysia</name>
    <name type="synonym">Sea slug</name>
    <dbReference type="NCBI Taxonomy" id="188477"/>
    <lineage>
        <taxon>Eukaryota</taxon>
        <taxon>Metazoa</taxon>
        <taxon>Spiralia</taxon>
        <taxon>Lophotrochozoa</taxon>
        <taxon>Mollusca</taxon>
        <taxon>Gastropoda</taxon>
        <taxon>Heterobranchia</taxon>
        <taxon>Euthyneura</taxon>
        <taxon>Panpulmonata</taxon>
        <taxon>Sacoglossa</taxon>
        <taxon>Placobranchoidea</taxon>
        <taxon>Plakobranchidae</taxon>
        <taxon>Elysia</taxon>
    </lineage>
</organism>
<dbReference type="PANTHER" id="PTHR12598:SF0">
    <property type="entry name" value="COPPER HOMEOSTASIS PROTEIN CUTC HOMOLOG"/>
    <property type="match status" value="1"/>
</dbReference>